<evidence type="ECO:0000313" key="1">
    <source>
        <dbReference type="EMBL" id="SMC36270.1"/>
    </source>
</evidence>
<protein>
    <submittedName>
        <fullName evidence="1">Uncharacterized protein</fullName>
    </submittedName>
</protein>
<dbReference type="Proteomes" id="UP000192328">
    <property type="component" value="Unassembled WGS sequence"/>
</dbReference>
<accession>A0AC61PHQ3</accession>
<gene>
    <name evidence="1" type="ORF">SAMN06297397_0272</name>
</gene>
<proteinExistence type="predicted"/>
<keyword evidence="2" id="KW-1185">Reference proteome</keyword>
<organism evidence="1 2">
    <name type="scientific">Aristaeella lactis</name>
    <dbReference type="NCBI Taxonomy" id="3046383"/>
    <lineage>
        <taxon>Bacteria</taxon>
        <taxon>Bacillati</taxon>
        <taxon>Bacillota</taxon>
        <taxon>Clostridia</taxon>
        <taxon>Eubacteriales</taxon>
        <taxon>Aristaeellaceae</taxon>
        <taxon>Aristaeella</taxon>
    </lineage>
</organism>
<evidence type="ECO:0000313" key="2">
    <source>
        <dbReference type="Proteomes" id="UP000192328"/>
    </source>
</evidence>
<comment type="caution">
    <text evidence="1">The sequence shown here is derived from an EMBL/GenBank/DDBJ whole genome shotgun (WGS) entry which is preliminary data.</text>
</comment>
<sequence length="44" mass="5210">MKNDGENRTRRCDFFDLNQISLLSYVPVEMTNQVRDNLVSMFIV</sequence>
<reference evidence="1" key="1">
    <citation type="submission" date="2017-04" db="EMBL/GenBank/DDBJ databases">
        <authorList>
            <person name="Varghese N."/>
            <person name="Submissions S."/>
        </authorList>
    </citation>
    <scope>NUCLEOTIDE SEQUENCE</scope>
    <source>
        <strain evidence="1">WTE2008</strain>
    </source>
</reference>
<name>A0AC61PHQ3_9FIRM</name>
<dbReference type="EMBL" id="FWXZ01000001">
    <property type="protein sequence ID" value="SMC36270.1"/>
    <property type="molecule type" value="Genomic_DNA"/>
</dbReference>